<dbReference type="GO" id="GO:0005524">
    <property type="term" value="F:ATP binding"/>
    <property type="evidence" value="ECO:0007669"/>
    <property type="project" value="UniProtKB-KW"/>
</dbReference>
<dbReference type="InterPro" id="IPR011009">
    <property type="entry name" value="Kinase-like_dom_sf"/>
</dbReference>
<dbReference type="GeneTree" id="ENSGT00940000157742"/>
<evidence type="ECO:0000256" key="5">
    <source>
        <dbReference type="ARBA" id="ARBA00022840"/>
    </source>
</evidence>
<dbReference type="PROSITE" id="PS50011">
    <property type="entry name" value="PROTEIN_KINASE_DOM"/>
    <property type="match status" value="1"/>
</dbReference>
<dbReference type="GO" id="GO:0004713">
    <property type="term" value="F:protein tyrosine kinase activity"/>
    <property type="evidence" value="ECO:0007669"/>
    <property type="project" value="TreeGrafter"/>
</dbReference>
<dbReference type="GO" id="GO:0005737">
    <property type="term" value="C:cytoplasm"/>
    <property type="evidence" value="ECO:0007669"/>
    <property type="project" value="TreeGrafter"/>
</dbReference>
<reference evidence="7" key="2">
    <citation type="submission" date="2025-09" db="UniProtKB">
        <authorList>
            <consortium name="Ensembl"/>
        </authorList>
    </citation>
    <scope>IDENTIFICATION</scope>
</reference>
<dbReference type="Pfam" id="PF00069">
    <property type="entry name" value="Pkinase"/>
    <property type="match status" value="1"/>
</dbReference>
<keyword evidence="4" id="KW-0418">Kinase</keyword>
<evidence type="ECO:0000313" key="8">
    <source>
        <dbReference type="Proteomes" id="UP000261560"/>
    </source>
</evidence>
<dbReference type="SUPFAM" id="SSF56112">
    <property type="entry name" value="Protein kinase-like (PK-like)"/>
    <property type="match status" value="1"/>
</dbReference>
<feature type="domain" description="Protein kinase" evidence="6">
    <location>
        <begin position="114"/>
        <end position="409"/>
    </location>
</feature>
<dbReference type="Ensembl" id="ENSOMET00000034962.1">
    <property type="protein sequence ID" value="ENSOMEP00000033458.1"/>
    <property type="gene ID" value="ENSOMEG00000019558.1"/>
</dbReference>
<evidence type="ECO:0000313" key="7">
    <source>
        <dbReference type="Ensembl" id="ENSOMEP00000033458.1"/>
    </source>
</evidence>
<evidence type="ECO:0000259" key="6">
    <source>
        <dbReference type="PROSITE" id="PS50011"/>
    </source>
</evidence>
<evidence type="ECO:0000256" key="2">
    <source>
        <dbReference type="ARBA" id="ARBA00022679"/>
    </source>
</evidence>
<evidence type="ECO:0000256" key="4">
    <source>
        <dbReference type="ARBA" id="ARBA00022777"/>
    </source>
</evidence>
<protein>
    <recommendedName>
        <fullName evidence="6">Protein kinase domain-containing protein</fullName>
    </recommendedName>
</protein>
<dbReference type="SMART" id="SM00220">
    <property type="entry name" value="S_TKc"/>
    <property type="match status" value="1"/>
</dbReference>
<evidence type="ECO:0000256" key="1">
    <source>
        <dbReference type="ARBA" id="ARBA00022527"/>
    </source>
</evidence>
<dbReference type="Gene3D" id="1.10.510.10">
    <property type="entry name" value="Transferase(Phosphotransferase) domain 1"/>
    <property type="match status" value="1"/>
</dbReference>
<keyword evidence="3" id="KW-0547">Nucleotide-binding</keyword>
<dbReference type="GO" id="GO:0042771">
    <property type="term" value="P:intrinsic apoptotic signaling pathway in response to DNA damage by p53 class mediator"/>
    <property type="evidence" value="ECO:0007669"/>
    <property type="project" value="TreeGrafter"/>
</dbReference>
<keyword evidence="1" id="KW-0723">Serine/threonine-protein kinase</keyword>
<keyword evidence="5" id="KW-0067">ATP-binding</keyword>
<dbReference type="Gene3D" id="3.30.200.20">
    <property type="entry name" value="Phosphorylase Kinase, domain 1"/>
    <property type="match status" value="1"/>
</dbReference>
<dbReference type="InterPro" id="IPR008271">
    <property type="entry name" value="Ser/Thr_kinase_AS"/>
</dbReference>
<name>A0A3B3DTN0_ORYME</name>
<dbReference type="Proteomes" id="UP000261560">
    <property type="component" value="Unplaced"/>
</dbReference>
<dbReference type="PaxDb" id="30732-ENSOMEP00000033458"/>
<accession>A0A3B3DTN0</accession>
<dbReference type="GO" id="GO:0007224">
    <property type="term" value="P:smoothened signaling pathway"/>
    <property type="evidence" value="ECO:0007669"/>
    <property type="project" value="TreeGrafter"/>
</dbReference>
<organism evidence="7 8">
    <name type="scientific">Oryzias melastigma</name>
    <name type="common">Marine medaka</name>
    <dbReference type="NCBI Taxonomy" id="30732"/>
    <lineage>
        <taxon>Eukaryota</taxon>
        <taxon>Metazoa</taxon>
        <taxon>Chordata</taxon>
        <taxon>Craniata</taxon>
        <taxon>Vertebrata</taxon>
        <taxon>Euteleostomi</taxon>
        <taxon>Actinopterygii</taxon>
        <taxon>Neopterygii</taxon>
        <taxon>Teleostei</taxon>
        <taxon>Neoteleostei</taxon>
        <taxon>Acanthomorphata</taxon>
        <taxon>Ovalentaria</taxon>
        <taxon>Atherinomorphae</taxon>
        <taxon>Beloniformes</taxon>
        <taxon>Adrianichthyidae</taxon>
        <taxon>Oryziinae</taxon>
        <taxon>Oryzias</taxon>
    </lineage>
</organism>
<dbReference type="GO" id="GO:0046332">
    <property type="term" value="F:SMAD binding"/>
    <property type="evidence" value="ECO:0007669"/>
    <property type="project" value="TreeGrafter"/>
</dbReference>
<dbReference type="PANTHER" id="PTHR24058:SF53">
    <property type="entry name" value="HOMEODOMAIN-INTERACTING PROTEIN KINASE 2"/>
    <property type="match status" value="1"/>
</dbReference>
<evidence type="ECO:0000256" key="3">
    <source>
        <dbReference type="ARBA" id="ARBA00022741"/>
    </source>
</evidence>
<dbReference type="GO" id="GO:0045944">
    <property type="term" value="P:positive regulation of transcription by RNA polymerase II"/>
    <property type="evidence" value="ECO:0007669"/>
    <property type="project" value="TreeGrafter"/>
</dbReference>
<proteinExistence type="predicted"/>
<dbReference type="GO" id="GO:0016605">
    <property type="term" value="C:PML body"/>
    <property type="evidence" value="ECO:0007669"/>
    <property type="project" value="TreeGrafter"/>
</dbReference>
<dbReference type="AlphaFoldDB" id="A0A3B3DTN0"/>
<dbReference type="GO" id="GO:0004674">
    <property type="term" value="F:protein serine/threonine kinase activity"/>
    <property type="evidence" value="ECO:0007669"/>
    <property type="project" value="UniProtKB-KW"/>
</dbReference>
<dbReference type="PANTHER" id="PTHR24058">
    <property type="entry name" value="DUAL SPECIFICITY PROTEIN KINASE"/>
    <property type="match status" value="1"/>
</dbReference>
<dbReference type="InterPro" id="IPR050494">
    <property type="entry name" value="Ser_Thr_dual-spec_kinase"/>
</dbReference>
<dbReference type="GO" id="GO:0003714">
    <property type="term" value="F:transcription corepressor activity"/>
    <property type="evidence" value="ECO:0007669"/>
    <property type="project" value="TreeGrafter"/>
</dbReference>
<keyword evidence="2" id="KW-0808">Transferase</keyword>
<keyword evidence="8" id="KW-1185">Reference proteome</keyword>
<reference evidence="7" key="1">
    <citation type="submission" date="2025-08" db="UniProtKB">
        <authorList>
            <consortium name="Ensembl"/>
        </authorList>
    </citation>
    <scope>IDENTIFICATION</scope>
</reference>
<dbReference type="STRING" id="30732.ENSOMEP00000033458"/>
<sequence length="422" mass="48137">VILNKGQKRTSGRGNAGTFGTYGSSHCAEKCCHKWEGVGVDLSCIPRVADAVALAHLSKYLSSSPASSAAKDFQRNTHQLPKDYSQYYKNNLILVKKKMDIKEGTIIHSAKESYQLREFLDEGAFGTVMKGKKLETNEDVAIKIFKNNNKDILSLEFNALKRIQRIDADKYNLVKCIERFGYRRKVFIVFEMLDQSLHDFMRKRDGSPLSMSEIKTISWQLLVALKGLKSIGLVHTDIKPDNIMLVDSKSQPLRVKLIDFGLSLKLDDLITGSIFQTMPYRAPEVRLGLPLNEAIDMWALGHILTLLLTGSSLYPCDNDFNIIRAMVRMQGMPDSSLLEKALYSYNFFTEYEKGVWELDSPVEYAKKTGKKLKLNIKQVELFVNLLEQMLLIDPDRRITVEEALKHPFFNQVNTFFRISRET</sequence>
<dbReference type="GO" id="GO:0003713">
    <property type="term" value="F:transcription coactivator activity"/>
    <property type="evidence" value="ECO:0007669"/>
    <property type="project" value="TreeGrafter"/>
</dbReference>
<dbReference type="PROSITE" id="PS00108">
    <property type="entry name" value="PROTEIN_KINASE_ST"/>
    <property type="match status" value="1"/>
</dbReference>
<dbReference type="InterPro" id="IPR000719">
    <property type="entry name" value="Prot_kinase_dom"/>
</dbReference>